<dbReference type="AlphaFoldDB" id="A0A1J5S911"/>
<comment type="caution">
    <text evidence="1">The sequence shown here is derived from an EMBL/GenBank/DDBJ whole genome shotgun (WGS) entry which is preliminary data.</text>
</comment>
<organism evidence="1">
    <name type="scientific">mine drainage metagenome</name>
    <dbReference type="NCBI Taxonomy" id="410659"/>
    <lineage>
        <taxon>unclassified sequences</taxon>
        <taxon>metagenomes</taxon>
        <taxon>ecological metagenomes</taxon>
    </lineage>
</organism>
<reference evidence="1" key="1">
    <citation type="submission" date="2016-10" db="EMBL/GenBank/DDBJ databases">
        <title>Sequence of Gallionella enrichment culture.</title>
        <authorList>
            <person name="Poehlein A."/>
            <person name="Muehling M."/>
            <person name="Daniel R."/>
        </authorList>
    </citation>
    <scope>NUCLEOTIDE SEQUENCE</scope>
</reference>
<name>A0A1J5S911_9ZZZZ</name>
<dbReference type="InterPro" id="IPR036597">
    <property type="entry name" value="Fido-like_dom_sf"/>
</dbReference>
<sequence>MSKYQFTESDIYLPGTDIPKNRLGIETPDLLHEVEGTLLQQAYTRFITELDPSVHFDENYFKALHRDTYESLHNPQKSKAGGGGEVMRMCATKTPACCLI</sequence>
<dbReference type="EMBL" id="MLJW01000055">
    <property type="protein sequence ID" value="OIR04823.1"/>
    <property type="molecule type" value="Genomic_DNA"/>
</dbReference>
<protein>
    <submittedName>
        <fullName evidence="1">Uncharacterized protein</fullName>
    </submittedName>
</protein>
<evidence type="ECO:0000313" key="1">
    <source>
        <dbReference type="EMBL" id="OIR04823.1"/>
    </source>
</evidence>
<accession>A0A1J5S911</accession>
<dbReference type="Gene3D" id="1.10.3290.10">
    <property type="entry name" value="Fido-like domain"/>
    <property type="match status" value="1"/>
</dbReference>
<gene>
    <name evidence="1" type="ORF">GALL_132090</name>
</gene>
<proteinExistence type="predicted"/>